<evidence type="ECO:0000256" key="11">
    <source>
        <dbReference type="ARBA" id="ARBA00038168"/>
    </source>
</evidence>
<sequence>MAKTYALADIKQHTKDKDCWIVVHGKVYDVTAFLEEHPGGYDIILSSTGKDATQDFEEIGHSNSAKKLLDKYYIGEYEGGDSAPPAAKVPPKSANAAAREAPKGAATRAFHVVLPLLILLAALAINFYYASLKK</sequence>
<dbReference type="InterPro" id="IPR001199">
    <property type="entry name" value="Cyt_B5-like_heme/steroid-bd"/>
</dbReference>
<dbReference type="PANTHER" id="PTHR19359">
    <property type="entry name" value="CYTOCHROME B5"/>
    <property type="match status" value="1"/>
</dbReference>
<protein>
    <recommendedName>
        <fullName evidence="13">Cytochrome b5 heme-binding domain-containing protein</fullName>
    </recommendedName>
</protein>
<evidence type="ECO:0000256" key="6">
    <source>
        <dbReference type="ARBA" id="ARBA00022824"/>
    </source>
</evidence>
<evidence type="ECO:0000256" key="8">
    <source>
        <dbReference type="ARBA" id="ARBA00022989"/>
    </source>
</evidence>
<dbReference type="FunFam" id="3.10.120.10:FF:000002">
    <property type="entry name" value="Cytochrome b5 type B"/>
    <property type="match status" value="1"/>
</dbReference>
<evidence type="ECO:0000256" key="9">
    <source>
        <dbReference type="ARBA" id="ARBA00023004"/>
    </source>
</evidence>
<dbReference type="Pfam" id="PF00173">
    <property type="entry name" value="Cyt-b5"/>
    <property type="match status" value="1"/>
</dbReference>
<accession>A0A836BR56</accession>
<comment type="similarity">
    <text evidence="11 12">Belongs to the cytochrome b5 family.</text>
</comment>
<feature type="transmembrane region" description="Helical" evidence="12">
    <location>
        <begin position="109"/>
        <end position="129"/>
    </location>
</feature>
<keyword evidence="2" id="KW-0813">Transport</keyword>
<evidence type="ECO:0000256" key="10">
    <source>
        <dbReference type="ARBA" id="ARBA00023136"/>
    </source>
</evidence>
<dbReference type="GO" id="GO:0046872">
    <property type="term" value="F:metal ion binding"/>
    <property type="evidence" value="ECO:0007669"/>
    <property type="project" value="UniProtKB-UniRule"/>
</dbReference>
<evidence type="ECO:0000256" key="12">
    <source>
        <dbReference type="RuleBase" id="RU362121"/>
    </source>
</evidence>
<dbReference type="SMART" id="SM01117">
    <property type="entry name" value="Cyt-b5"/>
    <property type="match status" value="1"/>
</dbReference>
<dbReference type="GO" id="GO:0020037">
    <property type="term" value="F:heme binding"/>
    <property type="evidence" value="ECO:0007669"/>
    <property type="project" value="UniProtKB-UniRule"/>
</dbReference>
<evidence type="ECO:0000313" key="15">
    <source>
        <dbReference type="Proteomes" id="UP000612055"/>
    </source>
</evidence>
<evidence type="ECO:0000256" key="3">
    <source>
        <dbReference type="ARBA" id="ARBA00022617"/>
    </source>
</evidence>
<feature type="domain" description="Cytochrome b5 heme-binding" evidence="13">
    <location>
        <begin position="2"/>
        <end position="78"/>
    </location>
</feature>
<keyword evidence="4 12" id="KW-0812">Transmembrane</keyword>
<evidence type="ECO:0000256" key="7">
    <source>
        <dbReference type="ARBA" id="ARBA00022982"/>
    </source>
</evidence>
<dbReference type="OrthoDB" id="260519at2759"/>
<dbReference type="InterPro" id="IPR036400">
    <property type="entry name" value="Cyt_B5-like_heme/steroid_sf"/>
</dbReference>
<keyword evidence="10 12" id="KW-0472">Membrane</keyword>
<keyword evidence="3 12" id="KW-0349">Heme</keyword>
<keyword evidence="5 12" id="KW-0479">Metal-binding</keyword>
<evidence type="ECO:0000256" key="1">
    <source>
        <dbReference type="ARBA" id="ARBA00004131"/>
    </source>
</evidence>
<comment type="caution">
    <text evidence="14">The sequence shown here is derived from an EMBL/GenBank/DDBJ whole genome shotgun (WGS) entry which is preliminary data.</text>
</comment>
<dbReference type="PRINTS" id="PR00363">
    <property type="entry name" value="CYTOCHROMEB5"/>
</dbReference>
<dbReference type="PANTHER" id="PTHR19359:SF129">
    <property type="entry name" value="CYTOCHROME B5 ISOFORM B"/>
    <property type="match status" value="1"/>
</dbReference>
<dbReference type="EMBL" id="JAEHOE010000122">
    <property type="protein sequence ID" value="KAG2485772.1"/>
    <property type="molecule type" value="Genomic_DNA"/>
</dbReference>
<keyword evidence="15" id="KW-1185">Reference proteome</keyword>
<dbReference type="Proteomes" id="UP000612055">
    <property type="component" value="Unassembled WGS sequence"/>
</dbReference>
<evidence type="ECO:0000313" key="14">
    <source>
        <dbReference type="EMBL" id="KAG2485772.1"/>
    </source>
</evidence>
<comment type="subcellular location">
    <subcellularLocation>
        <location evidence="1">Endoplasmic reticulum membrane</location>
        <topology evidence="1">Single-pass membrane protein</topology>
        <orientation evidence="1">Cytoplasmic side</orientation>
    </subcellularLocation>
</comment>
<keyword evidence="6" id="KW-0256">Endoplasmic reticulum</keyword>
<evidence type="ECO:0000256" key="4">
    <source>
        <dbReference type="ARBA" id="ARBA00022692"/>
    </source>
</evidence>
<dbReference type="InterPro" id="IPR018506">
    <property type="entry name" value="Cyt_B5_heme-BS"/>
</dbReference>
<evidence type="ECO:0000259" key="13">
    <source>
        <dbReference type="PROSITE" id="PS50255"/>
    </source>
</evidence>
<keyword evidence="7" id="KW-0249">Electron transport</keyword>
<name>A0A836BR56_9CHLO</name>
<keyword evidence="8 12" id="KW-1133">Transmembrane helix</keyword>
<dbReference type="PROSITE" id="PS00191">
    <property type="entry name" value="CYTOCHROME_B5_1"/>
    <property type="match status" value="1"/>
</dbReference>
<gene>
    <name evidence="14" type="ORF">HYH03_015485</name>
</gene>
<proteinExistence type="inferred from homology"/>
<dbReference type="InterPro" id="IPR050668">
    <property type="entry name" value="Cytochrome_b5"/>
</dbReference>
<evidence type="ECO:0000256" key="5">
    <source>
        <dbReference type="ARBA" id="ARBA00022723"/>
    </source>
</evidence>
<dbReference type="Gene3D" id="3.10.120.10">
    <property type="entry name" value="Cytochrome b5-like heme/steroid binding domain"/>
    <property type="match status" value="1"/>
</dbReference>
<dbReference type="AlphaFoldDB" id="A0A836BR56"/>
<evidence type="ECO:0000256" key="2">
    <source>
        <dbReference type="ARBA" id="ARBA00022448"/>
    </source>
</evidence>
<reference evidence="14" key="1">
    <citation type="journal article" date="2020" name="bioRxiv">
        <title>Comparative genomics of Chlamydomonas.</title>
        <authorList>
            <person name="Craig R.J."/>
            <person name="Hasan A.R."/>
            <person name="Ness R.W."/>
            <person name="Keightley P.D."/>
        </authorList>
    </citation>
    <scope>NUCLEOTIDE SEQUENCE</scope>
    <source>
        <strain evidence="14">CCAP 11/70</strain>
    </source>
</reference>
<dbReference type="PROSITE" id="PS50255">
    <property type="entry name" value="CYTOCHROME_B5_2"/>
    <property type="match status" value="1"/>
</dbReference>
<keyword evidence="9 12" id="KW-0408">Iron</keyword>
<dbReference type="SUPFAM" id="SSF55856">
    <property type="entry name" value="Cytochrome b5-like heme/steroid binding domain"/>
    <property type="match status" value="1"/>
</dbReference>
<dbReference type="GO" id="GO:0005789">
    <property type="term" value="C:endoplasmic reticulum membrane"/>
    <property type="evidence" value="ECO:0007669"/>
    <property type="project" value="UniProtKB-SubCell"/>
</dbReference>
<organism evidence="14 15">
    <name type="scientific">Edaphochlamys debaryana</name>
    <dbReference type="NCBI Taxonomy" id="47281"/>
    <lineage>
        <taxon>Eukaryota</taxon>
        <taxon>Viridiplantae</taxon>
        <taxon>Chlorophyta</taxon>
        <taxon>core chlorophytes</taxon>
        <taxon>Chlorophyceae</taxon>
        <taxon>CS clade</taxon>
        <taxon>Chlamydomonadales</taxon>
        <taxon>Chlamydomonadales incertae sedis</taxon>
        <taxon>Edaphochlamys</taxon>
    </lineage>
</organism>